<dbReference type="PROSITE" id="PS51787">
    <property type="entry name" value="LON_N"/>
    <property type="match status" value="1"/>
</dbReference>
<dbReference type="Proteomes" id="UP000183685">
    <property type="component" value="Unassembled WGS sequence"/>
</dbReference>
<name>A0A1G6TD38_9PROT</name>
<dbReference type="SMART" id="SM00464">
    <property type="entry name" value="LON"/>
    <property type="match status" value="1"/>
</dbReference>
<proteinExistence type="predicted"/>
<dbReference type="PANTHER" id="PTHR46732:SF8">
    <property type="entry name" value="ATP-DEPENDENT PROTEASE LA (LON) DOMAIN PROTEIN"/>
    <property type="match status" value="1"/>
</dbReference>
<reference evidence="2 3" key="1">
    <citation type="submission" date="2016-10" db="EMBL/GenBank/DDBJ databases">
        <authorList>
            <person name="de Groot N.N."/>
        </authorList>
    </citation>
    <scope>NUCLEOTIDE SEQUENCE [LARGE SCALE GENOMIC DNA]</scope>
    <source>
        <strain evidence="2 3">CGMCC 1.9109</strain>
    </source>
</reference>
<dbReference type="InterPro" id="IPR046336">
    <property type="entry name" value="Lon_prtase_N_sf"/>
</dbReference>
<evidence type="ECO:0000313" key="2">
    <source>
        <dbReference type="EMBL" id="SDD27052.1"/>
    </source>
</evidence>
<dbReference type="RefSeq" id="WP_068308852.1">
    <property type="nucleotide sequence ID" value="NZ_FNAK01000001.1"/>
</dbReference>
<dbReference type="AlphaFoldDB" id="A0A1G6TD38"/>
<evidence type="ECO:0000259" key="1">
    <source>
        <dbReference type="PROSITE" id="PS51787"/>
    </source>
</evidence>
<dbReference type="Gene3D" id="2.30.130.40">
    <property type="entry name" value="LON domain-like"/>
    <property type="match status" value="1"/>
</dbReference>
<dbReference type="EMBL" id="FNAK01000001">
    <property type="protein sequence ID" value="SDD27052.1"/>
    <property type="molecule type" value="Genomic_DNA"/>
</dbReference>
<keyword evidence="3" id="KW-1185">Reference proteome</keyword>
<organism evidence="2 3">
    <name type="scientific">Kordiimonas lacus</name>
    <dbReference type="NCBI Taxonomy" id="637679"/>
    <lineage>
        <taxon>Bacteria</taxon>
        <taxon>Pseudomonadati</taxon>
        <taxon>Pseudomonadota</taxon>
        <taxon>Alphaproteobacteria</taxon>
        <taxon>Kordiimonadales</taxon>
        <taxon>Kordiimonadaceae</taxon>
        <taxon>Kordiimonas</taxon>
    </lineage>
</organism>
<dbReference type="InterPro" id="IPR015947">
    <property type="entry name" value="PUA-like_sf"/>
</dbReference>
<gene>
    <name evidence="2" type="ORF">SAMN04488071_0201</name>
</gene>
<dbReference type="OrthoDB" id="9806457at2"/>
<dbReference type="PANTHER" id="PTHR46732">
    <property type="entry name" value="ATP-DEPENDENT PROTEASE LA (LON) DOMAIN PROTEIN"/>
    <property type="match status" value="1"/>
</dbReference>
<dbReference type="InterPro" id="IPR003111">
    <property type="entry name" value="Lon_prtase_N"/>
</dbReference>
<evidence type="ECO:0000313" key="3">
    <source>
        <dbReference type="Proteomes" id="UP000183685"/>
    </source>
</evidence>
<sequence length="225" mass="24117">MTRESKTFEALPSVIPVFPLPGAILLPGSSLPLNIFEPRYLRMVRAAIEGHNLIGMIQPKCNAQVTVPELYGVGCVGSIADVQETDDGRVLIRLKGLSRFEVAEELGVTTPYRQVRANWEPYKADPWGGTGGEGSVKRDPLLGALKGYLDTKGLGADFDAIASAPDDILVNTLSMIVPLAVQEKQALLEAASVPDRSQLLQNLLELASADSHGGANPNSPDHRSH</sequence>
<feature type="domain" description="Lon N-terminal" evidence="1">
    <location>
        <begin position="15"/>
        <end position="208"/>
    </location>
</feature>
<dbReference type="STRING" id="637679.GCA_001550055_00688"/>
<dbReference type="SUPFAM" id="SSF88697">
    <property type="entry name" value="PUA domain-like"/>
    <property type="match status" value="1"/>
</dbReference>
<accession>A0A1G6TD38</accession>
<protein>
    <recommendedName>
        <fullName evidence="1">Lon N-terminal domain-containing protein</fullName>
    </recommendedName>
</protein>
<dbReference type="Pfam" id="PF02190">
    <property type="entry name" value="LON_substr_bdg"/>
    <property type="match status" value="1"/>
</dbReference>